<reference evidence="1 2" key="1">
    <citation type="journal article" date="2024" name="Commun. Biol.">
        <title>Comparative genomic analysis of thermophilic fungi reveals convergent evolutionary adaptations and gene losses.</title>
        <authorList>
            <person name="Steindorff A.S."/>
            <person name="Aguilar-Pontes M.V."/>
            <person name="Robinson A.J."/>
            <person name="Andreopoulos B."/>
            <person name="LaButti K."/>
            <person name="Kuo A."/>
            <person name="Mondo S."/>
            <person name="Riley R."/>
            <person name="Otillar R."/>
            <person name="Haridas S."/>
            <person name="Lipzen A."/>
            <person name="Grimwood J."/>
            <person name="Schmutz J."/>
            <person name="Clum A."/>
            <person name="Reid I.D."/>
            <person name="Moisan M.C."/>
            <person name="Butler G."/>
            <person name="Nguyen T.T.M."/>
            <person name="Dewar K."/>
            <person name="Conant G."/>
            <person name="Drula E."/>
            <person name="Henrissat B."/>
            <person name="Hansel C."/>
            <person name="Singer S."/>
            <person name="Hutchinson M.I."/>
            <person name="de Vries R.P."/>
            <person name="Natvig D.O."/>
            <person name="Powell A.J."/>
            <person name="Tsang A."/>
            <person name="Grigoriev I.V."/>
        </authorList>
    </citation>
    <scope>NUCLEOTIDE SEQUENCE [LARGE SCALE GENOMIC DNA]</scope>
    <source>
        <strain evidence="1 2">CBS 494.80</strain>
    </source>
</reference>
<accession>A0ABR4BR71</accession>
<comment type="caution">
    <text evidence="1">The sequence shown here is derived from an EMBL/GenBank/DDBJ whole genome shotgun (WGS) entry which is preliminary data.</text>
</comment>
<evidence type="ECO:0000313" key="2">
    <source>
        <dbReference type="Proteomes" id="UP001595075"/>
    </source>
</evidence>
<protein>
    <submittedName>
        <fullName evidence="1">Uncharacterized protein</fullName>
    </submittedName>
</protein>
<feature type="non-terminal residue" evidence="1">
    <location>
        <position position="71"/>
    </location>
</feature>
<evidence type="ECO:0000313" key="1">
    <source>
        <dbReference type="EMBL" id="KAL2059927.1"/>
    </source>
</evidence>
<proteinExistence type="predicted"/>
<keyword evidence="2" id="KW-1185">Reference proteome</keyword>
<dbReference type="Proteomes" id="UP001595075">
    <property type="component" value="Unassembled WGS sequence"/>
</dbReference>
<dbReference type="EMBL" id="JAZHXI010000025">
    <property type="protein sequence ID" value="KAL2059927.1"/>
    <property type="molecule type" value="Genomic_DNA"/>
</dbReference>
<gene>
    <name evidence="1" type="ORF">VTL71DRAFT_10082</name>
</gene>
<organism evidence="1 2">
    <name type="scientific">Oculimacula yallundae</name>
    <dbReference type="NCBI Taxonomy" id="86028"/>
    <lineage>
        <taxon>Eukaryota</taxon>
        <taxon>Fungi</taxon>
        <taxon>Dikarya</taxon>
        <taxon>Ascomycota</taxon>
        <taxon>Pezizomycotina</taxon>
        <taxon>Leotiomycetes</taxon>
        <taxon>Helotiales</taxon>
        <taxon>Ploettnerulaceae</taxon>
        <taxon>Oculimacula</taxon>
    </lineage>
</organism>
<sequence length="71" mass="8013">MSERSPEEVPWTTVMITVQVLQARSDHHGSFASTGHNMPASKQTLQGIVIQVEQIFIARIVQTSIKPFYCR</sequence>
<name>A0ABR4BR71_9HELO</name>